<dbReference type="STRING" id="1123866.NT01SARS_0107"/>
<dbReference type="GO" id="GO:0019563">
    <property type="term" value="P:glycerol catabolic process"/>
    <property type="evidence" value="ECO:0007669"/>
    <property type="project" value="TreeGrafter"/>
</dbReference>
<comment type="pathway">
    <text evidence="4">Carbohydrate degradation; glycolysis; D-glyceraldehyde 3-phosphate from glycerone phosphate: step 1/1.</text>
</comment>
<protein>
    <recommendedName>
        <fullName evidence="4">Triosephosphate isomerase</fullName>
        <ecNumber evidence="4">5.3.1.1</ecNumber>
    </recommendedName>
</protein>
<sequence>MIIANFKSNVINFDKWFDDFENLCSPVEFNFDESDLDLGIKHWPEVGIAPPSIYITEYSTPKLAIGAQDVDHSSGSRTGAISIEMLDEVGVEFVIIGHSERREFFHEDNDLIRKKIQAVNESKIGSIILCIGETKEENKMGATKDVLKNQLSVINGFELGKNFTIAYEPVWAIGSGQTPEPKDINEIHKYIKDVVQSTSTNNQVPNVVYGGSVTDKNAESFFKEEFVDGALVGGASLNGTTFANIVNIWRENII</sequence>
<evidence type="ECO:0000256" key="3">
    <source>
        <dbReference type="ARBA" id="ARBA00023235"/>
    </source>
</evidence>
<dbReference type="AlphaFoldDB" id="J5KD39"/>
<dbReference type="HOGENOM" id="CLU_024251_2_1_6"/>
<evidence type="ECO:0000256" key="1">
    <source>
        <dbReference type="ARBA" id="ARBA00004939"/>
    </source>
</evidence>
<dbReference type="PANTHER" id="PTHR21139:SF42">
    <property type="entry name" value="TRIOSEPHOSPHATE ISOMERASE"/>
    <property type="match status" value="1"/>
</dbReference>
<dbReference type="UniPathway" id="UPA00138"/>
<dbReference type="EMBL" id="JH611156">
    <property type="protein sequence ID" value="EJP71636.1"/>
    <property type="molecule type" value="Genomic_DNA"/>
</dbReference>
<dbReference type="InterPro" id="IPR035990">
    <property type="entry name" value="TIM_sf"/>
</dbReference>
<keyword evidence="4" id="KW-0963">Cytoplasm</keyword>
<keyword evidence="4" id="KW-0324">Glycolysis</keyword>
<dbReference type="EC" id="5.3.1.1" evidence="4"/>
<dbReference type="CDD" id="cd00311">
    <property type="entry name" value="TIM"/>
    <property type="match status" value="1"/>
</dbReference>
<dbReference type="GO" id="GO:0004807">
    <property type="term" value="F:triose-phosphate isomerase activity"/>
    <property type="evidence" value="ECO:0007669"/>
    <property type="project" value="UniProtKB-UniRule"/>
</dbReference>
<comment type="pathway">
    <text evidence="1">Carbohydrate metabolism; erythritol degradation.</text>
</comment>
<dbReference type="InterPro" id="IPR000652">
    <property type="entry name" value="Triosephosphate_isomerase"/>
</dbReference>
<comment type="subunit">
    <text evidence="4">Homodimer.</text>
</comment>
<dbReference type="Pfam" id="PF00121">
    <property type="entry name" value="TIM"/>
    <property type="match status" value="1"/>
</dbReference>
<dbReference type="PROSITE" id="PS51440">
    <property type="entry name" value="TIM_2"/>
    <property type="match status" value="1"/>
</dbReference>
<comment type="subcellular location">
    <subcellularLocation>
        <location evidence="4">Cytoplasm</location>
    </subcellularLocation>
</comment>
<dbReference type="GO" id="GO:0006096">
    <property type="term" value="P:glycolytic process"/>
    <property type="evidence" value="ECO:0007669"/>
    <property type="project" value="UniProtKB-UniRule"/>
</dbReference>
<organism evidence="5 6">
    <name type="scientific">SAR86 cluster bacterium SAR86A</name>
    <dbReference type="NCBI Taxonomy" id="1123866"/>
    <lineage>
        <taxon>Bacteria</taxon>
        <taxon>Pseudomonadati</taxon>
        <taxon>Pseudomonadota</taxon>
        <taxon>Gammaproteobacteria</taxon>
        <taxon>SAR86 cluster</taxon>
    </lineage>
</organism>
<evidence type="ECO:0000313" key="5">
    <source>
        <dbReference type="EMBL" id="EJP71636.1"/>
    </source>
</evidence>
<name>J5KD39_9GAMM</name>
<dbReference type="Proteomes" id="UP000010305">
    <property type="component" value="Unassembled WGS sequence"/>
</dbReference>
<accession>J5KD39</accession>
<dbReference type="GO" id="GO:0005829">
    <property type="term" value="C:cytosol"/>
    <property type="evidence" value="ECO:0007669"/>
    <property type="project" value="TreeGrafter"/>
</dbReference>
<dbReference type="GO" id="GO:0046166">
    <property type="term" value="P:glyceraldehyde-3-phosphate biosynthetic process"/>
    <property type="evidence" value="ECO:0007669"/>
    <property type="project" value="TreeGrafter"/>
</dbReference>
<evidence type="ECO:0000256" key="2">
    <source>
        <dbReference type="ARBA" id="ARBA00007422"/>
    </source>
</evidence>
<comment type="catalytic activity">
    <reaction evidence="4">
        <text>D-glyceraldehyde 3-phosphate = dihydroxyacetone phosphate</text>
        <dbReference type="Rhea" id="RHEA:18585"/>
        <dbReference type="ChEBI" id="CHEBI:57642"/>
        <dbReference type="ChEBI" id="CHEBI:59776"/>
        <dbReference type="EC" id="5.3.1.1"/>
    </reaction>
</comment>
<dbReference type="GO" id="GO:0006094">
    <property type="term" value="P:gluconeogenesis"/>
    <property type="evidence" value="ECO:0007669"/>
    <property type="project" value="UniProtKB-UniPathway"/>
</dbReference>
<keyword evidence="3 4" id="KW-0413">Isomerase</keyword>
<reference evidence="5 6" key="1">
    <citation type="journal article" date="2012" name="ISME J.">
        <title>Genomic insights to SAR86, an abundant and uncultivated marine bacterial lineage.</title>
        <authorList>
            <person name="Dupont C.L."/>
            <person name="Rusch D.B."/>
            <person name="Yooseph S."/>
            <person name="Lombardo M.J."/>
            <person name="Richter R.A."/>
            <person name="Valas R."/>
            <person name="Novotny M."/>
            <person name="Yee-Greenbaum J."/>
            <person name="Selengut J.D."/>
            <person name="Haft D.H."/>
            <person name="Halpern A.L."/>
            <person name="Lasken R.S."/>
            <person name="Nealson K."/>
            <person name="Friedman R."/>
            <person name="Venter J.C."/>
        </authorList>
    </citation>
    <scope>NUCLEOTIDE SEQUENCE [LARGE SCALE GENOMIC DNA]</scope>
</reference>
<keyword evidence="4" id="KW-0312">Gluconeogenesis</keyword>
<dbReference type="InterPro" id="IPR020861">
    <property type="entry name" value="Triosephosphate_isomerase_AS"/>
</dbReference>
<evidence type="ECO:0000256" key="4">
    <source>
        <dbReference type="RuleBase" id="RU363013"/>
    </source>
</evidence>
<evidence type="ECO:0000313" key="6">
    <source>
        <dbReference type="Proteomes" id="UP000010305"/>
    </source>
</evidence>
<comment type="similarity">
    <text evidence="2 4">Belongs to the triosephosphate isomerase family.</text>
</comment>
<dbReference type="NCBIfam" id="TIGR00419">
    <property type="entry name" value="tim"/>
    <property type="match status" value="1"/>
</dbReference>
<dbReference type="PROSITE" id="PS00171">
    <property type="entry name" value="TIM_1"/>
    <property type="match status" value="1"/>
</dbReference>
<gene>
    <name evidence="5" type="primary">tpiA</name>
    <name evidence="5" type="ORF">NT01SARS_0107</name>
</gene>
<dbReference type="UniPathway" id="UPA00109">
    <property type="reaction ID" value="UER00189"/>
</dbReference>
<proteinExistence type="inferred from homology"/>
<dbReference type="PANTHER" id="PTHR21139">
    <property type="entry name" value="TRIOSEPHOSPHATE ISOMERASE"/>
    <property type="match status" value="1"/>
</dbReference>
<dbReference type="Gene3D" id="3.20.20.70">
    <property type="entry name" value="Aldolase class I"/>
    <property type="match status" value="1"/>
</dbReference>
<comment type="pathway">
    <text evidence="4">Carbohydrate biosynthesis; gluconeogenesis.</text>
</comment>
<dbReference type="InterPro" id="IPR013785">
    <property type="entry name" value="Aldolase_TIM"/>
</dbReference>
<dbReference type="SUPFAM" id="SSF51351">
    <property type="entry name" value="Triosephosphate isomerase (TIM)"/>
    <property type="match status" value="1"/>
</dbReference>